<evidence type="ECO:0000256" key="1">
    <source>
        <dbReference type="ARBA" id="ARBA00022723"/>
    </source>
</evidence>
<dbReference type="PROSITE" id="PS01300">
    <property type="entry name" value="RECR"/>
    <property type="match status" value="1"/>
</dbReference>
<dbReference type="InterPro" id="IPR015967">
    <property type="entry name" value="Rcmb_RecR_Znf"/>
</dbReference>
<reference evidence="9" key="2">
    <citation type="journal article" date="2021" name="PeerJ">
        <title>Extensive microbial diversity within the chicken gut microbiome revealed by metagenomics and culture.</title>
        <authorList>
            <person name="Gilroy R."/>
            <person name="Ravi A."/>
            <person name="Getino M."/>
            <person name="Pursley I."/>
            <person name="Horton D.L."/>
            <person name="Alikhan N.F."/>
            <person name="Baker D."/>
            <person name="Gharbi K."/>
            <person name="Hall N."/>
            <person name="Watson M."/>
            <person name="Adriaenssens E.M."/>
            <person name="Foster-Nyarko E."/>
            <person name="Jarju S."/>
            <person name="Secka A."/>
            <person name="Antonio M."/>
            <person name="Oren A."/>
            <person name="Chaudhuri R.R."/>
            <person name="La Ragione R."/>
            <person name="Hildebrand F."/>
            <person name="Pallen M.J."/>
        </authorList>
    </citation>
    <scope>NUCLEOTIDE SEQUENCE</scope>
    <source>
        <strain evidence="9">2830</strain>
    </source>
</reference>
<dbReference type="NCBIfam" id="TIGR00615">
    <property type="entry name" value="recR"/>
    <property type="match status" value="1"/>
</dbReference>
<dbReference type="InterPro" id="IPR034137">
    <property type="entry name" value="TOPRIM_RecR"/>
</dbReference>
<evidence type="ECO:0000256" key="7">
    <source>
        <dbReference type="HAMAP-Rule" id="MF_00017"/>
    </source>
</evidence>
<dbReference type="Proteomes" id="UP000824124">
    <property type="component" value="Unassembled WGS sequence"/>
</dbReference>
<dbReference type="InterPro" id="IPR006171">
    <property type="entry name" value="TOPRIM_dom"/>
</dbReference>
<evidence type="ECO:0000313" key="10">
    <source>
        <dbReference type="Proteomes" id="UP000824124"/>
    </source>
</evidence>
<dbReference type="SUPFAM" id="SSF111304">
    <property type="entry name" value="Recombination protein RecR"/>
    <property type="match status" value="1"/>
</dbReference>
<reference evidence="9" key="1">
    <citation type="submission" date="2020-10" db="EMBL/GenBank/DDBJ databases">
        <authorList>
            <person name="Gilroy R."/>
        </authorList>
    </citation>
    <scope>NUCLEOTIDE SEQUENCE</scope>
    <source>
        <strain evidence="9">2830</strain>
    </source>
</reference>
<keyword evidence="2 7" id="KW-0227">DNA damage</keyword>
<dbReference type="Gene3D" id="6.10.250.240">
    <property type="match status" value="1"/>
</dbReference>
<dbReference type="Gene3D" id="3.40.1360.10">
    <property type="match status" value="1"/>
</dbReference>
<keyword evidence="6 7" id="KW-0234">DNA repair</keyword>
<dbReference type="Gene3D" id="3.30.60.80">
    <property type="match status" value="1"/>
</dbReference>
<gene>
    <name evidence="7 9" type="primary">recR</name>
    <name evidence="9" type="ORF">IAB00_04755</name>
</gene>
<dbReference type="AlphaFoldDB" id="A0A9D1HLI6"/>
<dbReference type="Pfam" id="PF21175">
    <property type="entry name" value="RecR_C"/>
    <property type="match status" value="1"/>
</dbReference>
<feature type="domain" description="Toprim" evidence="8">
    <location>
        <begin position="81"/>
        <end position="176"/>
    </location>
</feature>
<dbReference type="GO" id="GO:0006281">
    <property type="term" value="P:DNA repair"/>
    <property type="evidence" value="ECO:0007669"/>
    <property type="project" value="UniProtKB-UniRule"/>
</dbReference>
<feature type="zinc finger region" description="C4-type" evidence="7">
    <location>
        <begin position="58"/>
        <end position="73"/>
    </location>
</feature>
<dbReference type="GO" id="GO:0006310">
    <property type="term" value="P:DNA recombination"/>
    <property type="evidence" value="ECO:0007669"/>
    <property type="project" value="UniProtKB-UniRule"/>
</dbReference>
<dbReference type="GO" id="GO:0008270">
    <property type="term" value="F:zinc ion binding"/>
    <property type="evidence" value="ECO:0007669"/>
    <property type="project" value="UniProtKB-KW"/>
</dbReference>
<dbReference type="Gene3D" id="1.10.8.420">
    <property type="entry name" value="RecR Domain 1"/>
    <property type="match status" value="1"/>
</dbReference>
<evidence type="ECO:0000256" key="4">
    <source>
        <dbReference type="ARBA" id="ARBA00022833"/>
    </source>
</evidence>
<keyword evidence="5 7" id="KW-0233">DNA recombination</keyword>
<keyword evidence="1 7" id="KW-0479">Metal-binding</keyword>
<dbReference type="SMART" id="SM00493">
    <property type="entry name" value="TOPRIM"/>
    <property type="match status" value="1"/>
</dbReference>
<evidence type="ECO:0000256" key="3">
    <source>
        <dbReference type="ARBA" id="ARBA00022771"/>
    </source>
</evidence>
<dbReference type="InterPro" id="IPR000093">
    <property type="entry name" value="DNA_Rcmb_RecR"/>
</dbReference>
<dbReference type="HAMAP" id="MF_00017">
    <property type="entry name" value="RecR"/>
    <property type="match status" value="1"/>
</dbReference>
<name>A0A9D1HLI6_9FIRM</name>
<dbReference type="PANTHER" id="PTHR30446">
    <property type="entry name" value="RECOMBINATION PROTEIN RECR"/>
    <property type="match status" value="1"/>
</dbReference>
<evidence type="ECO:0000313" key="9">
    <source>
        <dbReference type="EMBL" id="HIU10541.1"/>
    </source>
</evidence>
<comment type="similarity">
    <text evidence="7">Belongs to the RecR family.</text>
</comment>
<dbReference type="Pfam" id="PF13662">
    <property type="entry name" value="Toprim_4"/>
    <property type="match status" value="1"/>
</dbReference>
<organism evidence="9 10">
    <name type="scientific">Candidatus Avidehalobacter gallistercoris</name>
    <dbReference type="NCBI Taxonomy" id="2840694"/>
    <lineage>
        <taxon>Bacteria</taxon>
        <taxon>Bacillati</taxon>
        <taxon>Bacillota</taxon>
        <taxon>Clostridia</taxon>
        <taxon>Eubacteriales</taxon>
        <taxon>Peptococcaceae</taxon>
        <taxon>Peptococcaceae incertae sedis</taxon>
        <taxon>Candidatus Avidehalobacter</taxon>
    </lineage>
</organism>
<evidence type="ECO:0000256" key="2">
    <source>
        <dbReference type="ARBA" id="ARBA00022763"/>
    </source>
</evidence>
<dbReference type="PANTHER" id="PTHR30446:SF0">
    <property type="entry name" value="RECOMBINATION PROTEIN RECR"/>
    <property type="match status" value="1"/>
</dbReference>
<dbReference type="PROSITE" id="PS50880">
    <property type="entry name" value="TOPRIM"/>
    <property type="match status" value="1"/>
</dbReference>
<evidence type="ECO:0000259" key="8">
    <source>
        <dbReference type="PROSITE" id="PS50880"/>
    </source>
</evidence>
<comment type="caution">
    <text evidence="9">The sequence shown here is derived from an EMBL/GenBank/DDBJ whole genome shotgun (WGS) entry which is preliminary data.</text>
</comment>
<keyword evidence="3 7" id="KW-0863">Zinc-finger</keyword>
<sequence length="199" mass="21615">MYFYPPSVEELISYLNKLPGVGPKTAQRLALHLLNTRADDALGLASAICEARSKVKRCRICGNLTDDDCCPVCLDDSRDETVLCVVEQPGDCIVVERTNQFHGRYHVLHGALSPMEGIGPSELNIASLMKRLQGSKVQEVIMATNTGVEGEATALYLARQIKPLGIKVSRLAYGVAVGGDLEYTDEVTLGRALQGRLNI</sequence>
<keyword evidence="4 7" id="KW-0862">Zinc</keyword>
<dbReference type="Pfam" id="PF21176">
    <property type="entry name" value="RecR_HhH"/>
    <property type="match status" value="1"/>
</dbReference>
<dbReference type="EMBL" id="DVMH01000022">
    <property type="protein sequence ID" value="HIU10541.1"/>
    <property type="molecule type" value="Genomic_DNA"/>
</dbReference>
<dbReference type="GO" id="GO:0003677">
    <property type="term" value="F:DNA binding"/>
    <property type="evidence" value="ECO:0007669"/>
    <property type="project" value="UniProtKB-UniRule"/>
</dbReference>
<evidence type="ECO:0000256" key="6">
    <source>
        <dbReference type="ARBA" id="ARBA00023204"/>
    </source>
</evidence>
<protein>
    <recommendedName>
        <fullName evidence="7">Recombination protein RecR</fullName>
    </recommendedName>
</protein>
<accession>A0A9D1HLI6</accession>
<dbReference type="InterPro" id="IPR023627">
    <property type="entry name" value="Rcmb_RecR"/>
</dbReference>
<proteinExistence type="inferred from homology"/>
<comment type="function">
    <text evidence="7">May play a role in DNA repair. It seems to be involved in an RecBC-independent recombinational process of DNA repair. It may act with RecF and RecO.</text>
</comment>
<evidence type="ECO:0000256" key="5">
    <source>
        <dbReference type="ARBA" id="ARBA00023172"/>
    </source>
</evidence>
<dbReference type="CDD" id="cd01025">
    <property type="entry name" value="TOPRIM_recR"/>
    <property type="match status" value="1"/>
</dbReference>
<dbReference type="Pfam" id="PF02132">
    <property type="entry name" value="RecR_ZnF"/>
    <property type="match status" value="1"/>
</dbReference>